<evidence type="ECO:0000313" key="2">
    <source>
        <dbReference type="EMBL" id="QNP27930.1"/>
    </source>
</evidence>
<gene>
    <name evidence="2" type="ORF">IAP99_27720</name>
</gene>
<name>A0A7H0EVW4_KLEVA</name>
<dbReference type="RefSeq" id="WP_062878101.1">
    <property type="nucleotide sequence ID" value="NZ_CAKLOR010000003.1"/>
</dbReference>
<keyword evidence="2" id="KW-0614">Plasmid</keyword>
<evidence type="ECO:0000256" key="1">
    <source>
        <dbReference type="SAM" id="SignalP"/>
    </source>
</evidence>
<evidence type="ECO:0008006" key="4">
    <source>
        <dbReference type="Google" id="ProtNLM"/>
    </source>
</evidence>
<geneLocation type="plasmid" evidence="2 3">
    <name>p2757-346</name>
</geneLocation>
<dbReference type="GeneID" id="93756847"/>
<reference evidence="2 3" key="1">
    <citation type="submission" date="2020-08" db="EMBL/GenBank/DDBJ databases">
        <title>Complete genome sequence of Klebsiella pneumoniae KP2757.</title>
        <authorList>
            <person name="Zhang X."/>
        </authorList>
    </citation>
    <scope>NUCLEOTIDE SEQUENCE [LARGE SCALE GENOMIC DNA]</scope>
    <source>
        <strain evidence="2 3">KP2757</strain>
        <plasmid evidence="2 3">p2757-346</plasmid>
    </source>
</reference>
<organism evidence="2 3">
    <name type="scientific">Klebsiella variicola</name>
    <dbReference type="NCBI Taxonomy" id="244366"/>
    <lineage>
        <taxon>Bacteria</taxon>
        <taxon>Pseudomonadati</taxon>
        <taxon>Pseudomonadota</taxon>
        <taxon>Gammaproteobacteria</taxon>
        <taxon>Enterobacterales</taxon>
        <taxon>Enterobacteriaceae</taxon>
        <taxon>Klebsiella/Raoultella group</taxon>
        <taxon>Klebsiella</taxon>
        <taxon>Klebsiella pneumoniae complex</taxon>
    </lineage>
</organism>
<evidence type="ECO:0000313" key="3">
    <source>
        <dbReference type="Proteomes" id="UP000516181"/>
    </source>
</evidence>
<feature type="chain" id="PRO_5028835932" description="Lipoprotein" evidence="1">
    <location>
        <begin position="19"/>
        <end position="102"/>
    </location>
</feature>
<protein>
    <recommendedName>
        <fullName evidence="4">Lipoprotein</fullName>
    </recommendedName>
</protein>
<proteinExistence type="predicted"/>
<sequence>MNKLLIFMALSLSLCLSGCDLGTSKSSWATAKVVKTEMVYGNVLYRIVFYTLPDFDEGNRIFQANLSPLEAVKAEHGQMNIRLRTYSDGKIMVYENIRTFKE</sequence>
<accession>A0A7H0EVW4</accession>
<feature type="signal peptide" evidence="1">
    <location>
        <begin position="1"/>
        <end position="18"/>
    </location>
</feature>
<dbReference type="AlphaFoldDB" id="A0A7H0EVW4"/>
<keyword evidence="1" id="KW-0732">Signal</keyword>
<dbReference type="EMBL" id="CP060810">
    <property type="protein sequence ID" value="QNP27930.1"/>
    <property type="molecule type" value="Genomic_DNA"/>
</dbReference>
<dbReference type="Proteomes" id="UP000516181">
    <property type="component" value="Plasmid p2757-346"/>
</dbReference>